<dbReference type="GO" id="GO:0005525">
    <property type="term" value="F:GTP binding"/>
    <property type="evidence" value="ECO:0007669"/>
    <property type="project" value="UniProtKB-KW"/>
</dbReference>
<keyword evidence="2" id="KW-0251">Elongation factor</keyword>
<dbReference type="OrthoDB" id="427669at2759"/>
<accession>A0A812P160</accession>
<name>A0A812P160_9DINO</name>
<keyword evidence="3" id="KW-0648">Protein biosynthesis</keyword>
<dbReference type="Gene3D" id="2.40.30.10">
    <property type="entry name" value="Translation factors"/>
    <property type="match status" value="1"/>
</dbReference>
<feature type="domain" description="Translation elongation factor EFTu/EF1A C-terminal" evidence="5">
    <location>
        <begin position="33"/>
        <end position="141"/>
    </location>
</feature>
<dbReference type="GO" id="GO:0003746">
    <property type="term" value="F:translation elongation factor activity"/>
    <property type="evidence" value="ECO:0007669"/>
    <property type="project" value="UniProtKB-KW"/>
</dbReference>
<dbReference type="SUPFAM" id="SSF50465">
    <property type="entry name" value="EF-Tu/eEF-1alpha/eIF2-gamma C-terminal domain"/>
    <property type="match status" value="1"/>
</dbReference>
<keyword evidence="1" id="KW-0547">Nucleotide-binding</keyword>
<evidence type="ECO:0000259" key="5">
    <source>
        <dbReference type="Pfam" id="PF03143"/>
    </source>
</evidence>
<feature type="non-terminal residue" evidence="6">
    <location>
        <position position="1"/>
    </location>
</feature>
<proteinExistence type="predicted"/>
<keyword evidence="4" id="KW-0342">GTP-binding</keyword>
<evidence type="ECO:0000256" key="1">
    <source>
        <dbReference type="ARBA" id="ARBA00022741"/>
    </source>
</evidence>
<dbReference type="EMBL" id="CAJNJA010013908">
    <property type="protein sequence ID" value="CAE7331817.1"/>
    <property type="molecule type" value="Genomic_DNA"/>
</dbReference>
<dbReference type="AlphaFoldDB" id="A0A812P160"/>
<dbReference type="Proteomes" id="UP000601435">
    <property type="component" value="Unassembled WGS sequence"/>
</dbReference>
<dbReference type="InterPro" id="IPR004160">
    <property type="entry name" value="Transl_elong_EFTu/EF1A_C"/>
</dbReference>
<reference evidence="6" key="1">
    <citation type="submission" date="2021-02" db="EMBL/GenBank/DDBJ databases">
        <authorList>
            <person name="Dougan E. K."/>
            <person name="Rhodes N."/>
            <person name="Thang M."/>
            <person name="Chan C."/>
        </authorList>
    </citation>
    <scope>NUCLEOTIDE SEQUENCE</scope>
</reference>
<keyword evidence="7" id="KW-1185">Reference proteome</keyword>
<dbReference type="Pfam" id="PF03143">
    <property type="entry name" value="GTP_EFTU_D3"/>
    <property type="match status" value="1"/>
</dbReference>
<protein>
    <submittedName>
        <fullName evidence="6">SUP35 protein</fullName>
    </submittedName>
</protein>
<evidence type="ECO:0000313" key="6">
    <source>
        <dbReference type="EMBL" id="CAE7331817.1"/>
    </source>
</evidence>
<dbReference type="InterPro" id="IPR009001">
    <property type="entry name" value="Transl_elong_EF1A/Init_IF2_C"/>
</dbReference>
<evidence type="ECO:0000256" key="2">
    <source>
        <dbReference type="ARBA" id="ARBA00022768"/>
    </source>
</evidence>
<evidence type="ECO:0000256" key="3">
    <source>
        <dbReference type="ARBA" id="ARBA00022917"/>
    </source>
</evidence>
<evidence type="ECO:0000256" key="4">
    <source>
        <dbReference type="ARBA" id="ARBA00023134"/>
    </source>
</evidence>
<sequence>DVRRAEPGDLARFKVLGALPTSGHVLSEDSLRCTAKFKAQIRLVETCRETPVMSQGFKCILHLHHSMEELCEVSKVIEAEDLRTNKKEAAPKVVRAPALALCVLQICSGREVPLEAGDGLLGQLSLRTDGGTIAVGSVAELPKLR</sequence>
<comment type="caution">
    <text evidence="6">The sequence shown here is derived from an EMBL/GenBank/DDBJ whole genome shotgun (WGS) entry which is preliminary data.</text>
</comment>
<evidence type="ECO:0000313" key="7">
    <source>
        <dbReference type="Proteomes" id="UP000601435"/>
    </source>
</evidence>
<gene>
    <name evidence="6" type="primary">SUP35</name>
    <name evidence="6" type="ORF">SNEC2469_LOCUS8422</name>
</gene>
<organism evidence="6 7">
    <name type="scientific">Symbiodinium necroappetens</name>
    <dbReference type="NCBI Taxonomy" id="1628268"/>
    <lineage>
        <taxon>Eukaryota</taxon>
        <taxon>Sar</taxon>
        <taxon>Alveolata</taxon>
        <taxon>Dinophyceae</taxon>
        <taxon>Suessiales</taxon>
        <taxon>Symbiodiniaceae</taxon>
        <taxon>Symbiodinium</taxon>
    </lineage>
</organism>